<evidence type="ECO:0000256" key="2">
    <source>
        <dbReference type="ARBA" id="ARBA00023163"/>
    </source>
</evidence>
<evidence type="ECO:0000256" key="4">
    <source>
        <dbReference type="SAM" id="Coils"/>
    </source>
</evidence>
<protein>
    <submittedName>
        <fullName evidence="6">Uncharacterized protein</fullName>
    </submittedName>
</protein>
<evidence type="ECO:0000256" key="5">
    <source>
        <dbReference type="SAM" id="MobiDB-lite"/>
    </source>
</evidence>
<feature type="region of interest" description="Disordered" evidence="5">
    <location>
        <begin position="189"/>
        <end position="242"/>
    </location>
</feature>
<keyword evidence="7" id="KW-1185">Reference proteome</keyword>
<dbReference type="EMBL" id="JBJKFK010000556">
    <property type="protein sequence ID" value="KAL3316342.1"/>
    <property type="molecule type" value="Genomic_DNA"/>
</dbReference>
<keyword evidence="3" id="KW-0675">Receptor</keyword>
<keyword evidence="2" id="KW-0804">Transcription</keyword>
<dbReference type="InterPro" id="IPR035500">
    <property type="entry name" value="NHR-like_dom_sf"/>
</dbReference>
<feature type="compositionally biased region" description="Low complexity" evidence="5">
    <location>
        <begin position="203"/>
        <end position="219"/>
    </location>
</feature>
<keyword evidence="4" id="KW-0175">Coiled coil</keyword>
<evidence type="ECO:0000313" key="6">
    <source>
        <dbReference type="EMBL" id="KAL3316342.1"/>
    </source>
</evidence>
<dbReference type="Proteomes" id="UP001626550">
    <property type="component" value="Unassembled WGS sequence"/>
</dbReference>
<comment type="caution">
    <text evidence="6">The sequence shown here is derived from an EMBL/GenBank/DDBJ whole genome shotgun (WGS) entry which is preliminary data.</text>
</comment>
<dbReference type="AlphaFoldDB" id="A0ABD2QAT2"/>
<gene>
    <name evidence="6" type="ORF">Ciccas_005015</name>
</gene>
<accession>A0ABD2QAT2</accession>
<keyword evidence="1" id="KW-0805">Transcription regulation</keyword>
<proteinExistence type="predicted"/>
<evidence type="ECO:0000256" key="3">
    <source>
        <dbReference type="ARBA" id="ARBA00023170"/>
    </source>
</evidence>
<evidence type="ECO:0000313" key="7">
    <source>
        <dbReference type="Proteomes" id="UP001626550"/>
    </source>
</evidence>
<feature type="coiled-coil region" evidence="4">
    <location>
        <begin position="350"/>
        <end position="377"/>
    </location>
</feature>
<name>A0ABD2QAT2_9PLAT</name>
<organism evidence="6 7">
    <name type="scientific">Cichlidogyrus casuarinus</name>
    <dbReference type="NCBI Taxonomy" id="1844966"/>
    <lineage>
        <taxon>Eukaryota</taxon>
        <taxon>Metazoa</taxon>
        <taxon>Spiralia</taxon>
        <taxon>Lophotrochozoa</taxon>
        <taxon>Platyhelminthes</taxon>
        <taxon>Monogenea</taxon>
        <taxon>Monopisthocotylea</taxon>
        <taxon>Dactylogyridea</taxon>
        <taxon>Ancyrocephalidae</taxon>
        <taxon>Cichlidogyrus</taxon>
    </lineage>
</organism>
<reference evidence="6 7" key="1">
    <citation type="submission" date="2024-11" db="EMBL/GenBank/DDBJ databases">
        <title>Adaptive evolution of stress response genes in parasites aligns with host niche diversity.</title>
        <authorList>
            <person name="Hahn C."/>
            <person name="Resl P."/>
        </authorList>
    </citation>
    <scope>NUCLEOTIDE SEQUENCE [LARGE SCALE GENOMIC DNA]</scope>
    <source>
        <strain evidence="6">EGGRZ-B1_66</strain>
        <tissue evidence="6">Body</tissue>
    </source>
</reference>
<dbReference type="SUPFAM" id="SSF48508">
    <property type="entry name" value="Nuclear receptor ligand-binding domain"/>
    <property type="match status" value="1"/>
</dbReference>
<sequence>MVMYYRDQLLAANSSTPVTSSPLSTFLQQNPVAEMTSTKSTLSTAKKSASAQNLRQLRTPIVPTPTCGLSPTPPSLSSMFSAPSLFSTQSSLLESFLANTPQPQIKTEGDSSHLWANAVALARRCLPDLFTNGKISPFIHPPSTSGPPPADLSQISRMMLGQLFMKNQPSSTTLDPAIIGSMLIRNQGPETGPFPSLQNMNLSFSSPKSSPTDSTGKSSVNVSSTIDSHSSKEIEGTGFQNGHDTLHKSQQHFFDVEILSQMLFRTLIWLGTTRPDKYLATIIDTNLPPLSSNLLADLSTKRLWIVYLFTLIETQEERAEAGESFEFGALASAVLEKCFEADSQLDRDLLKTRTDKLQSLLQELAKLQLSKAELKVMKILALVSLNDDDFKDQPEGAMMNGEAKNVSVLHNSAFLSLMKCTKDNHQRVAQIFSSVSGLISLKSHASEESTHIKPLLHKLFQIILKCDSTVLDMMIKRMVIAAKEASDNQSDAR</sequence>
<evidence type="ECO:0000256" key="1">
    <source>
        <dbReference type="ARBA" id="ARBA00023015"/>
    </source>
</evidence>